<dbReference type="GO" id="GO:1902494">
    <property type="term" value="C:catalytic complex"/>
    <property type="evidence" value="ECO:0007669"/>
    <property type="project" value="UniProtKB-ARBA"/>
</dbReference>
<dbReference type="OrthoDB" id="548867at2759"/>
<evidence type="ECO:0000256" key="1">
    <source>
        <dbReference type="ARBA" id="ARBA00022443"/>
    </source>
</evidence>
<dbReference type="FunFam" id="2.30.30.40:FF:000093">
    <property type="entry name" value="Protein kinase activator Bem1"/>
    <property type="match status" value="1"/>
</dbReference>
<dbReference type="PRINTS" id="PR00452">
    <property type="entry name" value="SH3DOMAIN"/>
</dbReference>
<dbReference type="InterPro" id="IPR001683">
    <property type="entry name" value="PX_dom"/>
</dbReference>
<keyword evidence="9" id="KW-1185">Reference proteome</keyword>
<name>R4X6U4_TAPDE</name>
<dbReference type="STRING" id="1097556.R4X6U4"/>
<feature type="compositionally biased region" description="Polar residues" evidence="4">
    <location>
        <begin position="105"/>
        <end position="122"/>
    </location>
</feature>
<dbReference type="PANTHER" id="PTHR15706">
    <property type="entry name" value="SH3 MULTIPLE DOMAIN"/>
    <property type="match status" value="1"/>
</dbReference>
<feature type="domain" description="SH3" evidence="5">
    <location>
        <begin position="31"/>
        <end position="93"/>
    </location>
</feature>
<dbReference type="GO" id="GO:0051130">
    <property type="term" value="P:positive regulation of cellular component organization"/>
    <property type="evidence" value="ECO:0007669"/>
    <property type="project" value="UniProtKB-ARBA"/>
</dbReference>
<evidence type="ECO:0000256" key="3">
    <source>
        <dbReference type="PROSITE-ProRule" id="PRU00192"/>
    </source>
</evidence>
<evidence type="ECO:0000313" key="8">
    <source>
        <dbReference type="EMBL" id="CCG80932.1"/>
    </source>
</evidence>
<dbReference type="InterPro" id="IPR001452">
    <property type="entry name" value="SH3_domain"/>
</dbReference>
<dbReference type="InterPro" id="IPR036028">
    <property type="entry name" value="SH3-like_dom_sf"/>
</dbReference>
<keyword evidence="2" id="KW-0677">Repeat</keyword>
<dbReference type="InterPro" id="IPR051228">
    <property type="entry name" value="NADPH_Oxidase/PX-Domain"/>
</dbReference>
<evidence type="ECO:0000256" key="4">
    <source>
        <dbReference type="SAM" id="MobiDB-lite"/>
    </source>
</evidence>
<protein>
    <recommendedName>
        <fullName evidence="10">Protein kinase activator Bem1</fullName>
    </recommendedName>
</protein>
<dbReference type="SUPFAM" id="SSF50044">
    <property type="entry name" value="SH3-domain"/>
    <property type="match status" value="2"/>
</dbReference>
<sequence length="531" mass="59417">MLPKLRKSLQKNEKRVSPPALLQKDPYAIEAPKAVIRALYDYVKSSPQELSFSKGDFFHVVGDENNPEWYNVCNPATGTQGLVPAQYFQVVGRNSKDSFHGRVSVSGSTPDNPSVSQSRAPTKTSPLYGIVQYDFQAERPDELDAKAGEAIIIIAQSNHEWFVAKPIGRLGGPGLIPVSFIEIRDMSTGQPIGNLEELAAKAAVPKVEEWKKAAAEYKNSSITLGKFDFDKTDAARVSESQRTMDLRSSSYSMASAPEDNAMSKLWVTKASVDQFLLIGPRYWFLVRVEMNDGRHRNLCRYYEDFYDFQIALLEEFPVEAGRTGQSRILPFMPGPLAYVDDAITAQRRADLSVYVDELCHLPNHIVKSSLVQTLFAAREGDVESSHPTSMMPQPILRNSDRARKSSLPNGQPHQAVASDARSSSSQKQSQGIRQSTTSQRRDDQAGNIKNSNVAQAFIKIKVFYEDDLIAIRVSHDIRYEELCEKLRDRLDGSWETISTKEDGSNAHVQINDEESFQDLLGRTDKVVLYVQ</sequence>
<dbReference type="SMART" id="SM00312">
    <property type="entry name" value="PX"/>
    <property type="match status" value="1"/>
</dbReference>
<dbReference type="PANTHER" id="PTHR15706:SF2">
    <property type="entry name" value="SH3 AND PX DOMAIN-CONTAINING PROTEIN 2A"/>
    <property type="match status" value="1"/>
</dbReference>
<feature type="domain" description="PX" evidence="6">
    <location>
        <begin position="262"/>
        <end position="382"/>
    </location>
</feature>
<dbReference type="Proteomes" id="UP000013776">
    <property type="component" value="Unassembled WGS sequence"/>
</dbReference>
<evidence type="ECO:0000313" key="9">
    <source>
        <dbReference type="Proteomes" id="UP000013776"/>
    </source>
</evidence>
<feature type="domain" description="PB1" evidence="7">
    <location>
        <begin position="457"/>
        <end position="531"/>
    </location>
</feature>
<dbReference type="AlphaFoldDB" id="R4X6U4"/>
<dbReference type="GO" id="GO:0005938">
    <property type="term" value="C:cell cortex"/>
    <property type="evidence" value="ECO:0007669"/>
    <property type="project" value="UniProtKB-ARBA"/>
</dbReference>
<accession>R4X6U4</accession>
<dbReference type="Pfam" id="PF00018">
    <property type="entry name" value="SH3_1"/>
    <property type="match status" value="2"/>
</dbReference>
<dbReference type="InterPro" id="IPR036871">
    <property type="entry name" value="PX_dom_sf"/>
</dbReference>
<dbReference type="EMBL" id="CAHR02000019">
    <property type="protein sequence ID" value="CCG80932.1"/>
    <property type="molecule type" value="Genomic_DNA"/>
</dbReference>
<dbReference type="SUPFAM" id="SSF64268">
    <property type="entry name" value="PX domain"/>
    <property type="match status" value="1"/>
</dbReference>
<dbReference type="Pfam" id="PF00787">
    <property type="entry name" value="PX"/>
    <property type="match status" value="1"/>
</dbReference>
<evidence type="ECO:0008006" key="10">
    <source>
        <dbReference type="Google" id="ProtNLM"/>
    </source>
</evidence>
<reference evidence="8 9" key="1">
    <citation type="journal article" date="2013" name="MBio">
        <title>Genome sequencing of the plant pathogen Taphrina deformans, the causal agent of peach leaf curl.</title>
        <authorList>
            <person name="Cisse O.H."/>
            <person name="Almeida J.M.G.C.F."/>
            <person name="Fonseca A."/>
            <person name="Kumar A.A."/>
            <person name="Salojaervi J."/>
            <person name="Overmyer K."/>
            <person name="Hauser P.M."/>
            <person name="Pagni M."/>
        </authorList>
    </citation>
    <scope>NUCLEOTIDE SEQUENCE [LARGE SCALE GENOMIC DNA]</scope>
    <source>
        <strain evidence="9">PYCC 5710 / ATCC 11124 / CBS 356.35 / IMI 108563 / JCM 9778 / NBRC 8474</strain>
    </source>
</reference>
<organism evidence="8 9">
    <name type="scientific">Taphrina deformans (strain PYCC 5710 / ATCC 11124 / CBS 356.35 / IMI 108563 / JCM 9778 / NBRC 8474)</name>
    <name type="common">Peach leaf curl fungus</name>
    <name type="synonym">Lalaria deformans</name>
    <dbReference type="NCBI Taxonomy" id="1097556"/>
    <lineage>
        <taxon>Eukaryota</taxon>
        <taxon>Fungi</taxon>
        <taxon>Dikarya</taxon>
        <taxon>Ascomycota</taxon>
        <taxon>Taphrinomycotina</taxon>
        <taxon>Taphrinomycetes</taxon>
        <taxon>Taphrinales</taxon>
        <taxon>Taphrinaceae</taxon>
        <taxon>Taphrina</taxon>
    </lineage>
</organism>
<dbReference type="PROSITE" id="PS51745">
    <property type="entry name" value="PB1"/>
    <property type="match status" value="1"/>
</dbReference>
<dbReference type="Gene3D" id="3.10.20.90">
    <property type="entry name" value="Phosphatidylinositol 3-kinase Catalytic Subunit, Chain A, domain 1"/>
    <property type="match status" value="1"/>
</dbReference>
<evidence type="ECO:0000259" key="7">
    <source>
        <dbReference type="PROSITE" id="PS51745"/>
    </source>
</evidence>
<evidence type="ECO:0000259" key="6">
    <source>
        <dbReference type="PROSITE" id="PS50195"/>
    </source>
</evidence>
<dbReference type="eggNOG" id="KOG4773">
    <property type="taxonomic scope" value="Eukaryota"/>
</dbReference>
<evidence type="ECO:0000256" key="2">
    <source>
        <dbReference type="ARBA" id="ARBA00022737"/>
    </source>
</evidence>
<dbReference type="PROSITE" id="PS50195">
    <property type="entry name" value="PX"/>
    <property type="match status" value="1"/>
</dbReference>
<dbReference type="Gene3D" id="3.30.1520.10">
    <property type="entry name" value="Phox-like domain"/>
    <property type="match status" value="1"/>
</dbReference>
<feature type="region of interest" description="Disordered" evidence="4">
    <location>
        <begin position="401"/>
        <end position="447"/>
    </location>
</feature>
<dbReference type="InterPro" id="IPR035549">
    <property type="entry name" value="Bem1/Scd2_SH3_2"/>
</dbReference>
<dbReference type="GO" id="GO:0030427">
    <property type="term" value="C:site of polarized growth"/>
    <property type="evidence" value="ECO:0007669"/>
    <property type="project" value="UniProtKB-ARBA"/>
</dbReference>
<dbReference type="CDD" id="cd06890">
    <property type="entry name" value="PX_Bem1p"/>
    <property type="match status" value="1"/>
</dbReference>
<dbReference type="CDD" id="cd11879">
    <property type="entry name" value="SH3_Bem1p_2"/>
    <property type="match status" value="1"/>
</dbReference>
<feature type="compositionally biased region" description="Low complexity" evidence="4">
    <location>
        <begin position="414"/>
        <end position="435"/>
    </location>
</feature>
<dbReference type="GO" id="GO:0060090">
    <property type="term" value="F:molecular adaptor activity"/>
    <property type="evidence" value="ECO:0007669"/>
    <property type="project" value="UniProtKB-ARBA"/>
</dbReference>
<keyword evidence="1 3" id="KW-0728">SH3 domain</keyword>
<feature type="region of interest" description="Disordered" evidence="4">
    <location>
        <begin position="99"/>
        <end position="122"/>
    </location>
</feature>
<dbReference type="CDD" id="cd11878">
    <property type="entry name" value="SH3_Bem1p_1"/>
    <property type="match status" value="1"/>
</dbReference>
<dbReference type="SMART" id="SM00326">
    <property type="entry name" value="SH3"/>
    <property type="match status" value="2"/>
</dbReference>
<comment type="caution">
    <text evidence="8">The sequence shown here is derived from an EMBL/GenBank/DDBJ whole genome shotgun (WGS) entry which is preliminary data.</text>
</comment>
<gene>
    <name evidence="8" type="ORF">TAPDE_000591</name>
</gene>
<dbReference type="Gene3D" id="2.30.30.40">
    <property type="entry name" value="SH3 Domains"/>
    <property type="match status" value="2"/>
</dbReference>
<dbReference type="PROSITE" id="PS50002">
    <property type="entry name" value="SH3"/>
    <property type="match status" value="2"/>
</dbReference>
<feature type="domain" description="SH3" evidence="5">
    <location>
        <begin position="124"/>
        <end position="186"/>
    </location>
</feature>
<dbReference type="VEuPathDB" id="FungiDB:TAPDE_000591"/>
<dbReference type="InterPro" id="IPR035548">
    <property type="entry name" value="Bem1/Scd2_SH3_1"/>
</dbReference>
<proteinExistence type="predicted"/>
<dbReference type="SUPFAM" id="SSF54277">
    <property type="entry name" value="CAD &amp; PB1 domains"/>
    <property type="match status" value="1"/>
</dbReference>
<dbReference type="InterPro" id="IPR053793">
    <property type="entry name" value="PB1-like"/>
</dbReference>
<evidence type="ECO:0000259" key="5">
    <source>
        <dbReference type="PROSITE" id="PS50002"/>
    </source>
</evidence>
<dbReference type="GO" id="GO:0035091">
    <property type="term" value="F:phosphatidylinositol binding"/>
    <property type="evidence" value="ECO:0007669"/>
    <property type="project" value="InterPro"/>
</dbReference>
<dbReference type="InterPro" id="IPR035550">
    <property type="entry name" value="Bem1/Scd2_PX"/>
</dbReference>